<organism evidence="2 3">
    <name type="scientific">Dipteronia dyeriana</name>
    <dbReference type="NCBI Taxonomy" id="168575"/>
    <lineage>
        <taxon>Eukaryota</taxon>
        <taxon>Viridiplantae</taxon>
        <taxon>Streptophyta</taxon>
        <taxon>Embryophyta</taxon>
        <taxon>Tracheophyta</taxon>
        <taxon>Spermatophyta</taxon>
        <taxon>Magnoliopsida</taxon>
        <taxon>eudicotyledons</taxon>
        <taxon>Gunneridae</taxon>
        <taxon>Pentapetalae</taxon>
        <taxon>rosids</taxon>
        <taxon>malvids</taxon>
        <taxon>Sapindales</taxon>
        <taxon>Sapindaceae</taxon>
        <taxon>Hippocastanoideae</taxon>
        <taxon>Acereae</taxon>
        <taxon>Dipteronia</taxon>
    </lineage>
</organism>
<proteinExistence type="predicted"/>
<dbReference type="InterPro" id="IPR036397">
    <property type="entry name" value="RNaseH_sf"/>
</dbReference>
<gene>
    <name evidence="2" type="ORF">Ddye_006314</name>
</gene>
<dbReference type="Proteomes" id="UP001280121">
    <property type="component" value="Unassembled WGS sequence"/>
</dbReference>
<sequence>MKEEIDRFLGSIVEELLDFDGSEYGLYMIKFLCVRVILEIDKPLSRCLRVDDLRDGMESAMLVKYEWIPEFCFRCEFLGLMSKDCPNKMKDLELAREKEFIFGFWMRATALSRRKGNVGRHRILLLHMLLKNHRVGLHRLTQHNESASVERYRFLSKWYRNNRRSLSNDILSKNKELKFVSSEIMHGSWKYIKVVEDQLNALLSRDEVYWKQRARIDWLREGDRNTRFFNLKASERKTCNRIHGLFDTDGQWQIDPRKLTEVVVRYFSNLFCSNQMSDQLMDEVLDQVQPLIHDGNPIVTPHLLFSASSLQKTPPATMSKEVSVAHAFIPDRLIIDNAIIGFECLHVIRNRKQGSFALKLDMSKPYDQVEWPFLARLMQKLGFSEQWIVKIMNCASTSIVLCNSLSGFRCKQPGPNISHLFFMDDNLLFSEASENECRTILQLLDDYSDAYGQVINFDKLAMCFSKNISWEEGERLASVVGVKHVKCHERQGLSWVRGIIERGSLWRIGRGDSVKHMDHWIPKPITFKVISRISLDANVKVDCLKMPSGNCNLSLLKENFIDTDVDAILSTPSSSSITEDSLLRYFEKNGLYSVRSGYRVGRMLATNSGSSSLDNSGSWWKALWILKLSSKIKLFIWKVSHHWLPTMAYLARPGVPTDGIYPRCFRYEESMVYALWGCRALAMINTDATVCRGEHLIGQGVIIRDRCGKVIAATAQKMDAMFSPTMAEAMALKNGIQLELEEGCVPFLIETDSLQVVSLGAPTAADVGPIIEEVSGILRSFPSCTIGHVSRKNNEAAHRLAQKGLYLTLDCRWLNVCPLCMERIVLSEASA</sequence>
<dbReference type="GO" id="GO:0003676">
    <property type="term" value="F:nucleic acid binding"/>
    <property type="evidence" value="ECO:0007669"/>
    <property type="project" value="InterPro"/>
</dbReference>
<dbReference type="Gene3D" id="3.30.420.10">
    <property type="entry name" value="Ribonuclease H-like superfamily/Ribonuclease H"/>
    <property type="match status" value="1"/>
</dbReference>
<accession>A0AAD9XIC2</accession>
<evidence type="ECO:0000313" key="3">
    <source>
        <dbReference type="Proteomes" id="UP001280121"/>
    </source>
</evidence>
<name>A0AAD9XIC2_9ROSI</name>
<dbReference type="Pfam" id="PF13456">
    <property type="entry name" value="RVT_3"/>
    <property type="match status" value="1"/>
</dbReference>
<reference evidence="2" key="1">
    <citation type="journal article" date="2023" name="Plant J.">
        <title>Genome sequences and population genomics provide insights into the demographic history, inbreeding, and mutation load of two 'living fossil' tree species of Dipteronia.</title>
        <authorList>
            <person name="Feng Y."/>
            <person name="Comes H.P."/>
            <person name="Chen J."/>
            <person name="Zhu S."/>
            <person name="Lu R."/>
            <person name="Zhang X."/>
            <person name="Li P."/>
            <person name="Qiu J."/>
            <person name="Olsen K.M."/>
            <person name="Qiu Y."/>
        </authorList>
    </citation>
    <scope>NUCLEOTIDE SEQUENCE</scope>
    <source>
        <strain evidence="2">KIB01</strain>
    </source>
</reference>
<dbReference type="EMBL" id="JANJYI010000002">
    <property type="protein sequence ID" value="KAK2659781.1"/>
    <property type="molecule type" value="Genomic_DNA"/>
</dbReference>
<dbReference type="PANTHER" id="PTHR47723:SF21">
    <property type="entry name" value="POLYNUCLEOTIDYL TRANSFERASE, RIBONUCLEASE H-LIKE SUPERFAMILY PROTEIN"/>
    <property type="match status" value="1"/>
</dbReference>
<dbReference type="AlphaFoldDB" id="A0AAD9XIC2"/>
<dbReference type="SUPFAM" id="SSF53098">
    <property type="entry name" value="Ribonuclease H-like"/>
    <property type="match status" value="1"/>
</dbReference>
<dbReference type="CDD" id="cd06222">
    <property type="entry name" value="RNase_H_like"/>
    <property type="match status" value="1"/>
</dbReference>
<evidence type="ECO:0000313" key="2">
    <source>
        <dbReference type="EMBL" id="KAK2659781.1"/>
    </source>
</evidence>
<dbReference type="PANTHER" id="PTHR47723">
    <property type="entry name" value="OS05G0353850 PROTEIN"/>
    <property type="match status" value="1"/>
</dbReference>
<evidence type="ECO:0000259" key="1">
    <source>
        <dbReference type="Pfam" id="PF13456"/>
    </source>
</evidence>
<dbReference type="InterPro" id="IPR044730">
    <property type="entry name" value="RNase_H-like_dom_plant"/>
</dbReference>
<dbReference type="InterPro" id="IPR002156">
    <property type="entry name" value="RNaseH_domain"/>
</dbReference>
<protein>
    <recommendedName>
        <fullName evidence="1">RNase H type-1 domain-containing protein</fullName>
    </recommendedName>
</protein>
<dbReference type="InterPro" id="IPR053151">
    <property type="entry name" value="RNase_H-like"/>
</dbReference>
<comment type="caution">
    <text evidence="2">The sequence shown here is derived from an EMBL/GenBank/DDBJ whole genome shotgun (WGS) entry which is preliminary data.</text>
</comment>
<keyword evidence="3" id="KW-1185">Reference proteome</keyword>
<dbReference type="InterPro" id="IPR012337">
    <property type="entry name" value="RNaseH-like_sf"/>
</dbReference>
<feature type="domain" description="RNase H type-1" evidence="1">
    <location>
        <begin position="685"/>
        <end position="803"/>
    </location>
</feature>
<dbReference type="GO" id="GO:0004523">
    <property type="term" value="F:RNA-DNA hybrid ribonuclease activity"/>
    <property type="evidence" value="ECO:0007669"/>
    <property type="project" value="InterPro"/>
</dbReference>